<comment type="caution">
    <text evidence="6">The sequence shown here is derived from an EMBL/GenBank/DDBJ whole genome shotgun (WGS) entry which is preliminary data.</text>
</comment>
<feature type="domain" description="Heparinase II/III-like C-terminal" evidence="5">
    <location>
        <begin position="389"/>
        <end position="561"/>
    </location>
</feature>
<keyword evidence="7" id="KW-1185">Reference proteome</keyword>
<comment type="subcellular location">
    <subcellularLocation>
        <location evidence="1">Periplasm</location>
    </subcellularLocation>
</comment>
<organism evidence="6 7">
    <name type="scientific">Craurococcus roseus</name>
    <dbReference type="NCBI Taxonomy" id="77585"/>
    <lineage>
        <taxon>Bacteria</taxon>
        <taxon>Pseudomonadati</taxon>
        <taxon>Pseudomonadota</taxon>
        <taxon>Alphaproteobacteria</taxon>
        <taxon>Acetobacterales</taxon>
        <taxon>Acetobacteraceae</taxon>
        <taxon>Craurococcus</taxon>
    </lineage>
</organism>
<keyword evidence="2" id="KW-0732">Signal</keyword>
<reference evidence="7" key="1">
    <citation type="journal article" date="2019" name="Int. J. Syst. Evol. Microbiol.">
        <title>The Global Catalogue of Microorganisms (GCM) 10K type strain sequencing project: providing services to taxonomists for standard genome sequencing and annotation.</title>
        <authorList>
            <consortium name="The Broad Institute Genomics Platform"/>
            <consortium name="The Broad Institute Genome Sequencing Center for Infectious Disease"/>
            <person name="Wu L."/>
            <person name="Ma J."/>
        </authorList>
    </citation>
    <scope>NUCLEOTIDE SEQUENCE [LARGE SCALE GENOMIC DNA]</scope>
    <source>
        <strain evidence="7">JCM 9933</strain>
    </source>
</reference>
<protein>
    <recommendedName>
        <fullName evidence="5">Heparinase II/III-like C-terminal domain-containing protein</fullName>
    </recommendedName>
</protein>
<dbReference type="Gene3D" id="2.70.98.70">
    <property type="match status" value="1"/>
</dbReference>
<evidence type="ECO:0000256" key="1">
    <source>
        <dbReference type="ARBA" id="ARBA00004418"/>
    </source>
</evidence>
<dbReference type="Proteomes" id="UP001501588">
    <property type="component" value="Unassembled WGS sequence"/>
</dbReference>
<dbReference type="SUPFAM" id="SSF48230">
    <property type="entry name" value="Chondroitin AC/alginate lyase"/>
    <property type="match status" value="1"/>
</dbReference>
<gene>
    <name evidence="6" type="ORF">GCM10009416_43430</name>
</gene>
<evidence type="ECO:0000313" key="7">
    <source>
        <dbReference type="Proteomes" id="UP001501588"/>
    </source>
</evidence>
<evidence type="ECO:0000256" key="2">
    <source>
        <dbReference type="ARBA" id="ARBA00022729"/>
    </source>
</evidence>
<dbReference type="InterPro" id="IPR012480">
    <property type="entry name" value="Hepar_II_III_C"/>
</dbReference>
<evidence type="ECO:0000259" key="5">
    <source>
        <dbReference type="Pfam" id="PF07940"/>
    </source>
</evidence>
<keyword evidence="4" id="KW-0456">Lyase</keyword>
<dbReference type="PANTHER" id="PTHR39210">
    <property type="entry name" value="HEPARIN-SULFATE LYASE"/>
    <property type="match status" value="1"/>
</dbReference>
<proteinExistence type="predicted"/>
<dbReference type="EMBL" id="BAAAFZ010000074">
    <property type="protein sequence ID" value="GAA0600797.1"/>
    <property type="molecule type" value="Genomic_DNA"/>
</dbReference>
<evidence type="ECO:0000313" key="6">
    <source>
        <dbReference type="EMBL" id="GAA0600797.1"/>
    </source>
</evidence>
<dbReference type="InterPro" id="IPR008929">
    <property type="entry name" value="Chondroitin_lyas"/>
</dbReference>
<keyword evidence="3" id="KW-0574">Periplasm</keyword>
<evidence type="ECO:0000256" key="3">
    <source>
        <dbReference type="ARBA" id="ARBA00022764"/>
    </source>
</evidence>
<accession>A0ABP3QZW8</accession>
<dbReference type="PANTHER" id="PTHR39210:SF1">
    <property type="entry name" value="HEPARIN-SULFATE LYASE"/>
    <property type="match status" value="1"/>
</dbReference>
<name>A0ABP3QZW8_9PROT</name>
<sequence length="591" mass="63073">MEKRATHMQLLGAVRWLGPRPVLLAAWHRSPAGRALSERALRGRPTPSVVTGGRCLPGDAPPVPPSVAPRHAGEVLARAALVVAADWHGGYDPAAPALALDPYGAGDIRPVWERSRWAELPLLAQAARLDPGGGHLERAEALVADWLRANPPFRGPNWVCGQEAALRALHFALALALLGGEAAPTTAARELLALHARRIAATPAYAAAQDNNHAVSEPAGLLACALLLGDRRAAAREAARLSTRVRRLVAQCGAFAQLSAGYHRLLLDVLAVATWLCRRFDAPCLDAPARERAAAAVAWLRRVTDPAAGAAPRLGHEDGSAFADLSLAGPADARPSLERAARLLAGRSAGFVDDPGCAWLDLPPCPPMPVAPPDWESEGMRGWAGEGGARALLRTGPLRFRPGHADLLHLDLWDGPLNLLRDGGTGAYNPPPGRAWWHAHLTGTAAHNTVEFDGADQMPRLSRFLFARWPETGRLPEGAWMRDHRGNRHARMVRREGRAWLVEDRVSGGFARLALRWRLAPDGGWRGTADGAEGPLARLTVTADAPLACALEQGWESPAYGEVRAAPVLAARAAAPVSRLLTRIELPARAA</sequence>
<dbReference type="Gene3D" id="1.50.10.100">
    <property type="entry name" value="Chondroitin AC/alginate lyase"/>
    <property type="match status" value="1"/>
</dbReference>
<evidence type="ECO:0000256" key="4">
    <source>
        <dbReference type="ARBA" id="ARBA00023239"/>
    </source>
</evidence>
<dbReference type="Pfam" id="PF07940">
    <property type="entry name" value="Hepar_II_III_C"/>
    <property type="match status" value="1"/>
</dbReference>